<dbReference type="EMBL" id="JACGCM010002370">
    <property type="protein sequence ID" value="KAF6140485.1"/>
    <property type="molecule type" value="Genomic_DNA"/>
</dbReference>
<comment type="caution">
    <text evidence="2">The sequence shown here is derived from an EMBL/GenBank/DDBJ whole genome shotgun (WGS) entry which is preliminary data.</text>
</comment>
<dbReference type="InterPro" id="IPR036770">
    <property type="entry name" value="Ankyrin_rpt-contain_sf"/>
</dbReference>
<name>A0A7J7LCY9_9MAGN</name>
<keyword evidence="1" id="KW-0040">ANK repeat</keyword>
<keyword evidence="3" id="KW-1185">Reference proteome</keyword>
<dbReference type="OrthoDB" id="10251508at2759"/>
<accession>A0A7J7LCY9</accession>
<proteinExistence type="predicted"/>
<dbReference type="PROSITE" id="PS50297">
    <property type="entry name" value="ANK_REP_REGION"/>
    <property type="match status" value="1"/>
</dbReference>
<dbReference type="PANTHER" id="PTHR31801">
    <property type="entry name" value="ALTERED INHERITANCE OF MITOCHONDRIA PROTEIN 24, MITOCHONDRIAL"/>
    <property type="match status" value="1"/>
</dbReference>
<sequence>MFPALICKVFGFDDSSRSGDLGRGWIDQIQGLSLNDGELLSGTVFNLLSLNGVLFNSIFSVDRYELVKYVFLVKRLHEWVMFMFQNERDCRILFELCPLPKGRFMEDSSKNGSYQYGSKVAYQPYRSLLLHYSSRYGFGSGSCEFVINTFAFVYFWLVDNDISPLSVNICRSFGVVFPFREVLGEIPPTLGLGEIVMLFVKYLNSGLIGLNRRFEGAQHGKICLCKSWITWSAPELLFVSPLVVVGSADVVHDDSSLESFSFPSGPPNVLSHCFIEIENEFKGNSFPVIIANTLICKELRLLEVELNGPQVSNATLEDQVQDLGKPNSREDALHFLNELGWIFQRKDSPSRLDGHNFSHFDCCTDSSRKYLFIPNQARLGGVTPLHFAAYMNDSEPIVEALINDPHENTHEDANGPSPSAYATMRDNHSYNRLAAQNITDRKN</sequence>
<dbReference type="InterPro" id="IPR002110">
    <property type="entry name" value="Ankyrin_rpt"/>
</dbReference>
<dbReference type="SUPFAM" id="SSF48403">
    <property type="entry name" value="Ankyrin repeat"/>
    <property type="match status" value="1"/>
</dbReference>
<reference evidence="2 3" key="1">
    <citation type="journal article" date="2020" name="IScience">
        <title>Genome Sequencing of the Endangered Kingdonia uniflora (Circaeasteraceae, Ranunculales) Reveals Potential Mechanisms of Evolutionary Specialization.</title>
        <authorList>
            <person name="Sun Y."/>
            <person name="Deng T."/>
            <person name="Zhang A."/>
            <person name="Moore M.J."/>
            <person name="Landis J.B."/>
            <person name="Lin N."/>
            <person name="Zhang H."/>
            <person name="Zhang X."/>
            <person name="Huang J."/>
            <person name="Zhang X."/>
            <person name="Sun H."/>
            <person name="Wang H."/>
        </authorList>
    </citation>
    <scope>NUCLEOTIDE SEQUENCE [LARGE SCALE GENOMIC DNA]</scope>
    <source>
        <strain evidence="2">TB1705</strain>
        <tissue evidence="2">Leaf</tissue>
    </source>
</reference>
<dbReference type="Proteomes" id="UP000541444">
    <property type="component" value="Unassembled WGS sequence"/>
</dbReference>
<evidence type="ECO:0000313" key="2">
    <source>
        <dbReference type="EMBL" id="KAF6140485.1"/>
    </source>
</evidence>
<evidence type="ECO:0000313" key="3">
    <source>
        <dbReference type="Proteomes" id="UP000541444"/>
    </source>
</evidence>
<feature type="repeat" description="ANK" evidence="1">
    <location>
        <begin position="380"/>
        <end position="413"/>
    </location>
</feature>
<dbReference type="PROSITE" id="PS50088">
    <property type="entry name" value="ANK_REPEAT"/>
    <property type="match status" value="1"/>
</dbReference>
<dbReference type="PANTHER" id="PTHR31801:SF1">
    <property type="entry name" value="SPHINGOMYELIN PHOSPHODIESTERASE"/>
    <property type="match status" value="1"/>
</dbReference>
<feature type="non-terminal residue" evidence="2">
    <location>
        <position position="1"/>
    </location>
</feature>
<dbReference type="Pfam" id="PF26102">
    <property type="entry name" value="Ig_SPL7"/>
    <property type="match status" value="1"/>
</dbReference>
<gene>
    <name evidence="2" type="ORF">GIB67_010315</name>
</gene>
<evidence type="ECO:0000256" key="1">
    <source>
        <dbReference type="PROSITE-ProRule" id="PRU00023"/>
    </source>
</evidence>
<organism evidence="2 3">
    <name type="scientific">Kingdonia uniflora</name>
    <dbReference type="NCBI Taxonomy" id="39325"/>
    <lineage>
        <taxon>Eukaryota</taxon>
        <taxon>Viridiplantae</taxon>
        <taxon>Streptophyta</taxon>
        <taxon>Embryophyta</taxon>
        <taxon>Tracheophyta</taxon>
        <taxon>Spermatophyta</taxon>
        <taxon>Magnoliopsida</taxon>
        <taxon>Ranunculales</taxon>
        <taxon>Circaeasteraceae</taxon>
        <taxon>Kingdonia</taxon>
    </lineage>
</organism>
<dbReference type="AlphaFoldDB" id="A0A7J7LCY9"/>
<protein>
    <submittedName>
        <fullName evidence="2">Uncharacterized protein</fullName>
    </submittedName>
</protein>